<keyword evidence="3 7" id="KW-0812">Transmembrane</keyword>
<name>A0ABV9F901_9BACL</name>
<dbReference type="Proteomes" id="UP001596028">
    <property type="component" value="Unassembled WGS sequence"/>
</dbReference>
<keyword evidence="5 7" id="KW-1133">Transmembrane helix</keyword>
<evidence type="ECO:0000256" key="3">
    <source>
        <dbReference type="ARBA" id="ARBA00022692"/>
    </source>
</evidence>
<feature type="transmembrane region" description="Helical" evidence="7">
    <location>
        <begin position="15"/>
        <end position="37"/>
    </location>
</feature>
<dbReference type="Gene3D" id="1.20.1540.10">
    <property type="entry name" value="Rhomboid-like"/>
    <property type="match status" value="1"/>
</dbReference>
<dbReference type="InterPro" id="IPR050925">
    <property type="entry name" value="Rhomboid_protease_S54"/>
</dbReference>
<gene>
    <name evidence="9" type="ORF">ACFO3S_09370</name>
</gene>
<evidence type="ECO:0000256" key="6">
    <source>
        <dbReference type="ARBA" id="ARBA00023136"/>
    </source>
</evidence>
<feature type="transmembrane region" description="Helical" evidence="7">
    <location>
        <begin position="178"/>
        <end position="197"/>
    </location>
</feature>
<evidence type="ECO:0000259" key="8">
    <source>
        <dbReference type="Pfam" id="PF01694"/>
    </source>
</evidence>
<dbReference type="EC" id="3.4.21.-" evidence="9"/>
<evidence type="ECO:0000256" key="5">
    <source>
        <dbReference type="ARBA" id="ARBA00022989"/>
    </source>
</evidence>
<proteinExistence type="inferred from homology"/>
<sequence>MIFLRNETFRGYVRAYPVTALILAVNVVVFLLDHLALDRELSIRGMFYLEPYFNRDGLAEPWRYVTSIGLHDGWEHLLFNSFSILVFAPPLERMLGHTRYFVYYVLSGIAGNVMSVIIYVGTEHYSLGASGAIYGLFGAYLYLAVFRRFALDEATRKTIYITLGFGLIYSFLVPNVNIWAHIGGALAGLALMAMYVAGKTNAGRRGRG</sequence>
<feature type="transmembrane region" description="Helical" evidence="7">
    <location>
        <begin position="101"/>
        <end position="121"/>
    </location>
</feature>
<feature type="domain" description="Peptidase S54 rhomboid" evidence="8">
    <location>
        <begin position="60"/>
        <end position="196"/>
    </location>
</feature>
<comment type="caution">
    <text evidence="9">The sequence shown here is derived from an EMBL/GenBank/DDBJ whole genome shotgun (WGS) entry which is preliminary data.</text>
</comment>
<reference evidence="10" key="1">
    <citation type="journal article" date="2019" name="Int. J. Syst. Evol. Microbiol.">
        <title>The Global Catalogue of Microorganisms (GCM) 10K type strain sequencing project: providing services to taxonomists for standard genome sequencing and annotation.</title>
        <authorList>
            <consortium name="The Broad Institute Genomics Platform"/>
            <consortium name="The Broad Institute Genome Sequencing Center for Infectious Disease"/>
            <person name="Wu L."/>
            <person name="Ma J."/>
        </authorList>
    </citation>
    <scope>NUCLEOTIDE SEQUENCE [LARGE SCALE GENOMIC DNA]</scope>
    <source>
        <strain evidence="10">CCUG 49571</strain>
    </source>
</reference>
<dbReference type="GO" id="GO:0006508">
    <property type="term" value="P:proteolysis"/>
    <property type="evidence" value="ECO:0007669"/>
    <property type="project" value="UniProtKB-KW"/>
</dbReference>
<keyword evidence="6 7" id="KW-0472">Membrane</keyword>
<evidence type="ECO:0000256" key="1">
    <source>
        <dbReference type="ARBA" id="ARBA00004141"/>
    </source>
</evidence>
<dbReference type="GO" id="GO:0008233">
    <property type="term" value="F:peptidase activity"/>
    <property type="evidence" value="ECO:0007669"/>
    <property type="project" value="UniProtKB-KW"/>
</dbReference>
<dbReference type="EMBL" id="JBHSEP010000005">
    <property type="protein sequence ID" value="MFC4598440.1"/>
    <property type="molecule type" value="Genomic_DNA"/>
</dbReference>
<organism evidence="9 10">
    <name type="scientific">Cohnella hongkongensis</name>
    <dbReference type="NCBI Taxonomy" id="178337"/>
    <lineage>
        <taxon>Bacteria</taxon>
        <taxon>Bacillati</taxon>
        <taxon>Bacillota</taxon>
        <taxon>Bacilli</taxon>
        <taxon>Bacillales</taxon>
        <taxon>Paenibacillaceae</taxon>
        <taxon>Cohnella</taxon>
    </lineage>
</organism>
<keyword evidence="10" id="KW-1185">Reference proteome</keyword>
<evidence type="ECO:0000256" key="2">
    <source>
        <dbReference type="ARBA" id="ARBA00009045"/>
    </source>
</evidence>
<dbReference type="InterPro" id="IPR035952">
    <property type="entry name" value="Rhomboid-like_sf"/>
</dbReference>
<dbReference type="PANTHER" id="PTHR43731:SF14">
    <property type="entry name" value="PRESENILIN-ASSOCIATED RHOMBOID-LIKE PROTEIN, MITOCHONDRIAL"/>
    <property type="match status" value="1"/>
</dbReference>
<comment type="similarity">
    <text evidence="2">Belongs to the peptidase S54 family.</text>
</comment>
<dbReference type="PANTHER" id="PTHR43731">
    <property type="entry name" value="RHOMBOID PROTEASE"/>
    <property type="match status" value="1"/>
</dbReference>
<dbReference type="SUPFAM" id="SSF144091">
    <property type="entry name" value="Rhomboid-like"/>
    <property type="match status" value="1"/>
</dbReference>
<feature type="transmembrane region" description="Helical" evidence="7">
    <location>
        <begin position="157"/>
        <end position="172"/>
    </location>
</feature>
<evidence type="ECO:0000313" key="9">
    <source>
        <dbReference type="EMBL" id="MFC4598440.1"/>
    </source>
</evidence>
<dbReference type="Pfam" id="PF01694">
    <property type="entry name" value="Rhomboid"/>
    <property type="match status" value="1"/>
</dbReference>
<keyword evidence="9" id="KW-0645">Protease</keyword>
<dbReference type="RefSeq" id="WP_378094693.1">
    <property type="nucleotide sequence ID" value="NZ_JBHSEP010000005.1"/>
</dbReference>
<evidence type="ECO:0000256" key="4">
    <source>
        <dbReference type="ARBA" id="ARBA00022801"/>
    </source>
</evidence>
<evidence type="ECO:0000313" key="10">
    <source>
        <dbReference type="Proteomes" id="UP001596028"/>
    </source>
</evidence>
<keyword evidence="4 9" id="KW-0378">Hydrolase</keyword>
<dbReference type="InterPro" id="IPR022764">
    <property type="entry name" value="Peptidase_S54_rhomboid_dom"/>
</dbReference>
<evidence type="ECO:0000256" key="7">
    <source>
        <dbReference type="SAM" id="Phobius"/>
    </source>
</evidence>
<feature type="transmembrane region" description="Helical" evidence="7">
    <location>
        <begin position="127"/>
        <end position="145"/>
    </location>
</feature>
<comment type="subcellular location">
    <subcellularLocation>
        <location evidence="1">Membrane</location>
        <topology evidence="1">Multi-pass membrane protein</topology>
    </subcellularLocation>
</comment>
<protein>
    <submittedName>
        <fullName evidence="9">Rhomboid family intramembrane serine protease</fullName>
        <ecNumber evidence="9">3.4.21.-</ecNumber>
    </submittedName>
</protein>
<accession>A0ABV9F901</accession>